<name>I7C713_PSEPT</name>
<gene>
    <name evidence="1" type="ordered locus">T1E_3074</name>
</gene>
<dbReference type="KEGG" id="ppx:T1E_3074"/>
<sequence length="63" mass="7310">MRIDRHGRLPIIVVLQNQKRPWNCLRAGRTRGGCCSMPPLGLWSQVQRRWLLRGQAPLLHAQL</sequence>
<organism evidence="1 2">
    <name type="scientific">Pseudomonas putida (strain DOT-T1E)</name>
    <dbReference type="NCBI Taxonomy" id="1196325"/>
    <lineage>
        <taxon>Bacteria</taxon>
        <taxon>Pseudomonadati</taxon>
        <taxon>Pseudomonadota</taxon>
        <taxon>Gammaproteobacteria</taxon>
        <taxon>Pseudomonadales</taxon>
        <taxon>Pseudomonadaceae</taxon>
        <taxon>Pseudomonas</taxon>
    </lineage>
</organism>
<protein>
    <submittedName>
        <fullName evidence="1">Uncharacterized protein</fullName>
    </submittedName>
</protein>
<evidence type="ECO:0000313" key="1">
    <source>
        <dbReference type="EMBL" id="AFO48911.1"/>
    </source>
</evidence>
<accession>I7C713</accession>
<proteinExistence type="predicted"/>
<evidence type="ECO:0000313" key="2">
    <source>
        <dbReference type="Proteomes" id="UP000006503"/>
    </source>
</evidence>
<dbReference type="HOGENOM" id="CLU_2882550_0_0_6"/>
<dbReference type="AlphaFoldDB" id="I7C713"/>
<dbReference type="PATRIC" id="fig|1196325.3.peg.3038"/>
<dbReference type="EMBL" id="CP003734">
    <property type="protein sequence ID" value="AFO48911.1"/>
    <property type="molecule type" value="Genomic_DNA"/>
</dbReference>
<dbReference type="Proteomes" id="UP000006503">
    <property type="component" value="Chromosome"/>
</dbReference>
<reference evidence="2" key="1">
    <citation type="journal article" date="2013" name="Microb. Biotechnol.">
        <title>Metabolic potential of the organic-solvent tolerant Pseudomonas putida DOT-T1E deduced from its annotated genome.</title>
        <authorList>
            <person name="Udaondo Z."/>
            <person name="Molina L."/>
            <person name="Daniels C."/>
            <person name="Gomez M.J."/>
            <person name="Molina-Henares M.A."/>
            <person name="Matilla M.A."/>
            <person name="Roca A."/>
            <person name="Fernandez M."/>
            <person name="Duque E."/>
            <person name="Segura A."/>
            <person name="Ramos J.L."/>
        </authorList>
    </citation>
    <scope>NUCLEOTIDE SEQUENCE [LARGE SCALE GENOMIC DNA]</scope>
    <source>
        <strain evidence="2">DOT-T1E</strain>
    </source>
</reference>